<evidence type="ECO:0000313" key="3">
    <source>
        <dbReference type="Proteomes" id="UP001156905"/>
    </source>
</evidence>
<comment type="caution">
    <text evidence="2">The sequence shown here is derived from an EMBL/GenBank/DDBJ whole genome shotgun (WGS) entry which is preliminary data.</text>
</comment>
<evidence type="ECO:0000256" key="1">
    <source>
        <dbReference type="SAM" id="MobiDB-lite"/>
    </source>
</evidence>
<name>A0ABQ6BB77_9BRAD</name>
<sequence length="61" mass="6739">MRGGYSKHSDHPHADESDVLINNASASKARRHQHEPETVQTMVVVVVDPPVELALPTLELK</sequence>
<organism evidence="2 3">
    <name type="scientific">Bradyrhizobium iriomotense</name>
    <dbReference type="NCBI Taxonomy" id="441950"/>
    <lineage>
        <taxon>Bacteria</taxon>
        <taxon>Pseudomonadati</taxon>
        <taxon>Pseudomonadota</taxon>
        <taxon>Alphaproteobacteria</taxon>
        <taxon>Hyphomicrobiales</taxon>
        <taxon>Nitrobacteraceae</taxon>
        <taxon>Bradyrhizobium</taxon>
    </lineage>
</organism>
<evidence type="ECO:0000313" key="2">
    <source>
        <dbReference type="EMBL" id="GLR91023.1"/>
    </source>
</evidence>
<protein>
    <submittedName>
        <fullName evidence="2">Uncharacterized protein</fullName>
    </submittedName>
</protein>
<dbReference type="Proteomes" id="UP001156905">
    <property type="component" value="Unassembled WGS sequence"/>
</dbReference>
<accession>A0ABQ6BB77</accession>
<feature type="compositionally biased region" description="Basic and acidic residues" evidence="1">
    <location>
        <begin position="7"/>
        <end position="16"/>
    </location>
</feature>
<feature type="region of interest" description="Disordered" evidence="1">
    <location>
        <begin position="1"/>
        <end position="38"/>
    </location>
</feature>
<proteinExistence type="predicted"/>
<gene>
    <name evidence="2" type="ORF">GCM10007857_77390</name>
</gene>
<keyword evidence="3" id="KW-1185">Reference proteome</keyword>
<reference evidence="3" key="1">
    <citation type="journal article" date="2019" name="Int. J. Syst. Evol. Microbiol.">
        <title>The Global Catalogue of Microorganisms (GCM) 10K type strain sequencing project: providing services to taxonomists for standard genome sequencing and annotation.</title>
        <authorList>
            <consortium name="The Broad Institute Genomics Platform"/>
            <consortium name="The Broad Institute Genome Sequencing Center for Infectious Disease"/>
            <person name="Wu L."/>
            <person name="Ma J."/>
        </authorList>
    </citation>
    <scope>NUCLEOTIDE SEQUENCE [LARGE SCALE GENOMIC DNA]</scope>
    <source>
        <strain evidence="3">NBRC 102520</strain>
    </source>
</reference>
<dbReference type="EMBL" id="BSOW01000041">
    <property type="protein sequence ID" value="GLR91023.1"/>
    <property type="molecule type" value="Genomic_DNA"/>
</dbReference>